<evidence type="ECO:0000313" key="2">
    <source>
        <dbReference type="Proteomes" id="UP000288716"/>
    </source>
</evidence>
<protein>
    <submittedName>
        <fullName evidence="1">Uncharacterized protein</fullName>
    </submittedName>
</protein>
<proteinExistence type="predicted"/>
<organism evidence="1 2">
    <name type="scientific">Leptotrombidium deliense</name>
    <dbReference type="NCBI Taxonomy" id="299467"/>
    <lineage>
        <taxon>Eukaryota</taxon>
        <taxon>Metazoa</taxon>
        <taxon>Ecdysozoa</taxon>
        <taxon>Arthropoda</taxon>
        <taxon>Chelicerata</taxon>
        <taxon>Arachnida</taxon>
        <taxon>Acari</taxon>
        <taxon>Acariformes</taxon>
        <taxon>Trombidiformes</taxon>
        <taxon>Prostigmata</taxon>
        <taxon>Anystina</taxon>
        <taxon>Parasitengona</taxon>
        <taxon>Trombiculoidea</taxon>
        <taxon>Trombiculidae</taxon>
        <taxon>Leptotrombidium</taxon>
    </lineage>
</organism>
<dbReference type="EMBL" id="NCKV01004296">
    <property type="protein sequence ID" value="RWS24886.1"/>
    <property type="molecule type" value="Genomic_DNA"/>
</dbReference>
<sequence>MRRFIQLVGNACVYRFTNENGCVVIVLLFGKLAEASKTFHVFWCATWRLRISLWTHQHWVNKVHAITWQTSKGCQHAGFPGVLSS</sequence>
<dbReference type="VEuPathDB" id="VectorBase:LDEU007154"/>
<dbReference type="Proteomes" id="UP000288716">
    <property type="component" value="Unassembled WGS sequence"/>
</dbReference>
<dbReference type="AlphaFoldDB" id="A0A443SBE8"/>
<gene>
    <name evidence="1" type="ORF">B4U80_05355</name>
</gene>
<name>A0A443SBE8_9ACAR</name>
<keyword evidence="2" id="KW-1185">Reference proteome</keyword>
<reference evidence="1 2" key="1">
    <citation type="journal article" date="2018" name="Gigascience">
        <title>Genomes of trombidid mites reveal novel predicted allergens and laterally-transferred genes associated with secondary metabolism.</title>
        <authorList>
            <person name="Dong X."/>
            <person name="Chaisiri K."/>
            <person name="Xia D."/>
            <person name="Armstrong S.D."/>
            <person name="Fang Y."/>
            <person name="Donnelly M.J."/>
            <person name="Kadowaki T."/>
            <person name="McGarry J.W."/>
            <person name="Darby A.C."/>
            <person name="Makepeace B.L."/>
        </authorList>
    </citation>
    <scope>NUCLEOTIDE SEQUENCE [LARGE SCALE GENOMIC DNA]</scope>
    <source>
        <strain evidence="1">UoL-UT</strain>
    </source>
</reference>
<evidence type="ECO:0000313" key="1">
    <source>
        <dbReference type="EMBL" id="RWS24886.1"/>
    </source>
</evidence>
<comment type="caution">
    <text evidence="1">The sequence shown here is derived from an EMBL/GenBank/DDBJ whole genome shotgun (WGS) entry which is preliminary data.</text>
</comment>
<accession>A0A443SBE8</accession>